<evidence type="ECO:0000313" key="2">
    <source>
        <dbReference type="Proteomes" id="UP001458880"/>
    </source>
</evidence>
<name>A0AAW1KF37_POPJA</name>
<protein>
    <submittedName>
        <fullName evidence="1">Uncharacterized protein</fullName>
    </submittedName>
</protein>
<gene>
    <name evidence="1" type="ORF">QE152_g23515</name>
</gene>
<reference evidence="1 2" key="1">
    <citation type="journal article" date="2024" name="BMC Genomics">
        <title>De novo assembly and annotation of Popillia japonica's genome with initial clues to its potential as an invasive pest.</title>
        <authorList>
            <person name="Cucini C."/>
            <person name="Boschi S."/>
            <person name="Funari R."/>
            <person name="Cardaioli E."/>
            <person name="Iannotti N."/>
            <person name="Marturano G."/>
            <person name="Paoli F."/>
            <person name="Bruttini M."/>
            <person name="Carapelli A."/>
            <person name="Frati F."/>
            <person name="Nardi F."/>
        </authorList>
    </citation>
    <scope>NUCLEOTIDE SEQUENCE [LARGE SCALE GENOMIC DNA]</scope>
    <source>
        <strain evidence="1">DMR45628</strain>
    </source>
</reference>
<keyword evidence="2" id="KW-1185">Reference proteome</keyword>
<comment type="caution">
    <text evidence="1">The sequence shown here is derived from an EMBL/GenBank/DDBJ whole genome shotgun (WGS) entry which is preliminary data.</text>
</comment>
<sequence length="90" mass="10546">MLSHRRYGDKITQMPDSMILVSNDIMLSHRRYGDKITQMPTTDSIFMYWKGTIITINDPVSTGNVEISQYYEQIIWVVVDYIRGACQECY</sequence>
<dbReference type="EMBL" id="JASPKY010000235">
    <property type="protein sequence ID" value="KAK9717894.1"/>
    <property type="molecule type" value="Genomic_DNA"/>
</dbReference>
<evidence type="ECO:0000313" key="1">
    <source>
        <dbReference type="EMBL" id="KAK9717894.1"/>
    </source>
</evidence>
<organism evidence="1 2">
    <name type="scientific">Popillia japonica</name>
    <name type="common">Japanese beetle</name>
    <dbReference type="NCBI Taxonomy" id="7064"/>
    <lineage>
        <taxon>Eukaryota</taxon>
        <taxon>Metazoa</taxon>
        <taxon>Ecdysozoa</taxon>
        <taxon>Arthropoda</taxon>
        <taxon>Hexapoda</taxon>
        <taxon>Insecta</taxon>
        <taxon>Pterygota</taxon>
        <taxon>Neoptera</taxon>
        <taxon>Endopterygota</taxon>
        <taxon>Coleoptera</taxon>
        <taxon>Polyphaga</taxon>
        <taxon>Scarabaeiformia</taxon>
        <taxon>Scarabaeidae</taxon>
        <taxon>Rutelinae</taxon>
        <taxon>Popillia</taxon>
    </lineage>
</organism>
<accession>A0AAW1KF37</accession>
<proteinExistence type="predicted"/>
<dbReference type="Proteomes" id="UP001458880">
    <property type="component" value="Unassembled WGS sequence"/>
</dbReference>
<dbReference type="AlphaFoldDB" id="A0AAW1KF37"/>